<dbReference type="EMBL" id="BDGG01000001">
    <property type="protein sequence ID" value="GAU87378.1"/>
    <property type="molecule type" value="Genomic_DNA"/>
</dbReference>
<organism evidence="1 2">
    <name type="scientific">Ramazzottius varieornatus</name>
    <name type="common">Water bear</name>
    <name type="synonym">Tardigrade</name>
    <dbReference type="NCBI Taxonomy" id="947166"/>
    <lineage>
        <taxon>Eukaryota</taxon>
        <taxon>Metazoa</taxon>
        <taxon>Ecdysozoa</taxon>
        <taxon>Tardigrada</taxon>
        <taxon>Eutardigrada</taxon>
        <taxon>Parachela</taxon>
        <taxon>Hypsibioidea</taxon>
        <taxon>Ramazzottiidae</taxon>
        <taxon>Ramazzottius</taxon>
    </lineage>
</organism>
<comment type="caution">
    <text evidence="1">The sequence shown here is derived from an EMBL/GenBank/DDBJ whole genome shotgun (WGS) entry which is preliminary data.</text>
</comment>
<evidence type="ECO:0000313" key="2">
    <source>
        <dbReference type="Proteomes" id="UP000186922"/>
    </source>
</evidence>
<dbReference type="OrthoDB" id="10405498at2759"/>
<evidence type="ECO:0000313" key="1">
    <source>
        <dbReference type="EMBL" id="GAU87378.1"/>
    </source>
</evidence>
<reference evidence="1 2" key="1">
    <citation type="journal article" date="2016" name="Nat. Commun.">
        <title>Extremotolerant tardigrade genome and improved radiotolerance of human cultured cells by tardigrade-unique protein.</title>
        <authorList>
            <person name="Hashimoto T."/>
            <person name="Horikawa D.D."/>
            <person name="Saito Y."/>
            <person name="Kuwahara H."/>
            <person name="Kozuka-Hata H."/>
            <person name="Shin-I T."/>
            <person name="Minakuchi Y."/>
            <person name="Ohishi K."/>
            <person name="Motoyama A."/>
            <person name="Aizu T."/>
            <person name="Enomoto A."/>
            <person name="Kondo K."/>
            <person name="Tanaka S."/>
            <person name="Hara Y."/>
            <person name="Koshikawa S."/>
            <person name="Sagara H."/>
            <person name="Miura T."/>
            <person name="Yokobori S."/>
            <person name="Miyagawa K."/>
            <person name="Suzuki Y."/>
            <person name="Kubo T."/>
            <person name="Oyama M."/>
            <person name="Kohara Y."/>
            <person name="Fujiyama A."/>
            <person name="Arakawa K."/>
            <person name="Katayama T."/>
            <person name="Toyoda A."/>
            <person name="Kunieda T."/>
        </authorList>
    </citation>
    <scope>NUCLEOTIDE SEQUENCE [LARGE SCALE GENOMIC DNA]</scope>
    <source>
        <strain evidence="1 2">YOKOZUNA-1</strain>
    </source>
</reference>
<accession>A0A1D1UMJ7</accession>
<sequence>MPTFGQQGPAFKERMKLKQYGPNTSRFGMQYPPHRGTSRHPEFLLGPDDLGFMDARKKIPGPRKGYQSLAHRKPRWIKTGFRRRAPTSVGPQLLLYELVKAMPKRSPFGVTGERFPDAGEGAKESADVIPDPGFYDVTKVKIGRRIEAQHKLGHGASIPLPFHVHCSHRRNERCHTCKSEVWCLPSYYTVPGRHLYLCPLCYFVERQMALTLKATTVAKFKRVMDCASIHTHFPYSDKVLTHASTQEIKWLARKELYMHLHFPKRRDETAHAGVRHFAAP</sequence>
<proteinExistence type="predicted"/>
<dbReference type="Proteomes" id="UP000186922">
    <property type="component" value="Unassembled WGS sequence"/>
</dbReference>
<dbReference type="AlphaFoldDB" id="A0A1D1UMJ7"/>
<gene>
    <name evidence="1" type="primary">RvY_00242-1</name>
    <name evidence="1" type="synonym">RvY_00242.1</name>
    <name evidence="1" type="ORF">RvY_00242</name>
</gene>
<protein>
    <submittedName>
        <fullName evidence="1">Uncharacterized protein</fullName>
    </submittedName>
</protein>
<keyword evidence="2" id="KW-1185">Reference proteome</keyword>
<name>A0A1D1UMJ7_RAMVA</name>